<dbReference type="Gene3D" id="3.20.20.300">
    <property type="entry name" value="Glycoside hydrolase, family 3, N-terminal domain"/>
    <property type="match status" value="1"/>
</dbReference>
<gene>
    <name evidence="13" type="ORF">BDN71DRAFT_1561246</name>
</gene>
<comment type="catalytic activity">
    <reaction evidence="1">
        <text>Hydrolysis of terminal, non-reducing beta-D-glucosyl residues with release of beta-D-glucose.</text>
        <dbReference type="EC" id="3.2.1.21"/>
    </reaction>
</comment>
<feature type="domain" description="Fibronectin type III-like" evidence="12">
    <location>
        <begin position="664"/>
        <end position="733"/>
    </location>
</feature>
<keyword evidence="7" id="KW-0325">Glycoprotein</keyword>
<evidence type="ECO:0000256" key="8">
    <source>
        <dbReference type="ARBA" id="ARBA00023277"/>
    </source>
</evidence>
<dbReference type="InterPro" id="IPR026891">
    <property type="entry name" value="Fn3-like"/>
</dbReference>
<keyword evidence="11" id="KW-0732">Signal</keyword>
<dbReference type="InterPro" id="IPR013783">
    <property type="entry name" value="Ig-like_fold"/>
</dbReference>
<feature type="chain" id="PRO_5040458060" description="beta-glucosidase" evidence="11">
    <location>
        <begin position="27"/>
        <end position="742"/>
    </location>
</feature>
<comment type="pathway">
    <text evidence="2">Glycan metabolism; cellulose degradation.</text>
</comment>
<evidence type="ECO:0000256" key="10">
    <source>
        <dbReference type="ARBA" id="ARBA00023326"/>
    </source>
</evidence>
<keyword evidence="6" id="KW-0136">Cellulose degradation</keyword>
<dbReference type="FunFam" id="3.20.20.300:FF:000002">
    <property type="entry name" value="Probable beta-glucosidase"/>
    <property type="match status" value="1"/>
</dbReference>
<evidence type="ECO:0000313" key="14">
    <source>
        <dbReference type="Proteomes" id="UP000807025"/>
    </source>
</evidence>
<dbReference type="SUPFAM" id="SSF52279">
    <property type="entry name" value="Beta-D-glucan exohydrolase, C-terminal domain"/>
    <property type="match status" value="1"/>
</dbReference>
<dbReference type="InterPro" id="IPR050288">
    <property type="entry name" value="Cellulose_deg_GH3"/>
</dbReference>
<dbReference type="Gene3D" id="3.40.50.1700">
    <property type="entry name" value="Glycoside hydrolase family 3 C-terminal domain"/>
    <property type="match status" value="1"/>
</dbReference>
<dbReference type="InterPro" id="IPR036881">
    <property type="entry name" value="Glyco_hydro_3_C_sf"/>
</dbReference>
<dbReference type="SMART" id="SM01217">
    <property type="entry name" value="Fn3_like"/>
    <property type="match status" value="1"/>
</dbReference>
<evidence type="ECO:0000259" key="12">
    <source>
        <dbReference type="SMART" id="SM01217"/>
    </source>
</evidence>
<dbReference type="OrthoDB" id="416222at2759"/>
<accession>A0A9P5ZVL9</accession>
<dbReference type="AlphaFoldDB" id="A0A9P5ZVL9"/>
<dbReference type="Proteomes" id="UP000807025">
    <property type="component" value="Unassembled WGS sequence"/>
</dbReference>
<dbReference type="GO" id="GO:0008422">
    <property type="term" value="F:beta-glucosidase activity"/>
    <property type="evidence" value="ECO:0007669"/>
    <property type="project" value="UniProtKB-EC"/>
</dbReference>
<dbReference type="Pfam" id="PF14310">
    <property type="entry name" value="Fn3-like"/>
    <property type="match status" value="1"/>
</dbReference>
<protein>
    <recommendedName>
        <fullName evidence="4">beta-glucosidase</fullName>
        <ecNumber evidence="4">3.2.1.21</ecNumber>
    </recommendedName>
</protein>
<comment type="caution">
    <text evidence="13">The sequence shown here is derived from an EMBL/GenBank/DDBJ whole genome shotgun (WGS) entry which is preliminary data.</text>
</comment>
<evidence type="ECO:0000256" key="1">
    <source>
        <dbReference type="ARBA" id="ARBA00000448"/>
    </source>
</evidence>
<dbReference type="InterPro" id="IPR001764">
    <property type="entry name" value="Glyco_hydro_3_N"/>
</dbReference>
<dbReference type="EC" id="3.2.1.21" evidence="4"/>
<dbReference type="PRINTS" id="PR00133">
    <property type="entry name" value="GLHYDRLASE3"/>
</dbReference>
<dbReference type="InterPro" id="IPR017853">
    <property type="entry name" value="GH"/>
</dbReference>
<dbReference type="Pfam" id="PF01915">
    <property type="entry name" value="Glyco_hydro_3_C"/>
    <property type="match status" value="1"/>
</dbReference>
<evidence type="ECO:0000256" key="11">
    <source>
        <dbReference type="SAM" id="SignalP"/>
    </source>
</evidence>
<keyword evidence="14" id="KW-1185">Reference proteome</keyword>
<reference evidence="13" key="1">
    <citation type="submission" date="2020-11" db="EMBL/GenBank/DDBJ databases">
        <authorList>
            <consortium name="DOE Joint Genome Institute"/>
            <person name="Ahrendt S."/>
            <person name="Riley R."/>
            <person name="Andreopoulos W."/>
            <person name="Labutti K."/>
            <person name="Pangilinan J."/>
            <person name="Ruiz-Duenas F.J."/>
            <person name="Barrasa J.M."/>
            <person name="Sanchez-Garcia M."/>
            <person name="Camarero S."/>
            <person name="Miyauchi S."/>
            <person name="Serrano A."/>
            <person name="Linde D."/>
            <person name="Babiker R."/>
            <person name="Drula E."/>
            <person name="Ayuso-Fernandez I."/>
            <person name="Pacheco R."/>
            <person name="Padilla G."/>
            <person name="Ferreira P."/>
            <person name="Barriuso J."/>
            <person name="Kellner H."/>
            <person name="Castanera R."/>
            <person name="Alfaro M."/>
            <person name="Ramirez L."/>
            <person name="Pisabarro A.G."/>
            <person name="Kuo A."/>
            <person name="Tritt A."/>
            <person name="Lipzen A."/>
            <person name="He G."/>
            <person name="Yan M."/>
            <person name="Ng V."/>
            <person name="Cullen D."/>
            <person name="Martin F."/>
            <person name="Rosso M.-N."/>
            <person name="Henrissat B."/>
            <person name="Hibbett D."/>
            <person name="Martinez A.T."/>
            <person name="Grigoriev I.V."/>
        </authorList>
    </citation>
    <scope>NUCLEOTIDE SEQUENCE</scope>
    <source>
        <strain evidence="13">ATCC 90797</strain>
    </source>
</reference>
<evidence type="ECO:0000256" key="9">
    <source>
        <dbReference type="ARBA" id="ARBA00023295"/>
    </source>
</evidence>
<evidence type="ECO:0000313" key="13">
    <source>
        <dbReference type="EMBL" id="KAF9494705.1"/>
    </source>
</evidence>
<evidence type="ECO:0000256" key="2">
    <source>
        <dbReference type="ARBA" id="ARBA00004987"/>
    </source>
</evidence>
<dbReference type="SUPFAM" id="SSF51445">
    <property type="entry name" value="(Trans)glycosidases"/>
    <property type="match status" value="1"/>
</dbReference>
<evidence type="ECO:0000256" key="4">
    <source>
        <dbReference type="ARBA" id="ARBA00012744"/>
    </source>
</evidence>
<dbReference type="EMBL" id="MU154569">
    <property type="protein sequence ID" value="KAF9494705.1"/>
    <property type="molecule type" value="Genomic_DNA"/>
</dbReference>
<proteinExistence type="inferred from homology"/>
<evidence type="ECO:0000256" key="6">
    <source>
        <dbReference type="ARBA" id="ARBA00023001"/>
    </source>
</evidence>
<dbReference type="Gene3D" id="2.60.40.10">
    <property type="entry name" value="Immunoglobulins"/>
    <property type="match status" value="1"/>
</dbReference>
<dbReference type="InterPro" id="IPR036962">
    <property type="entry name" value="Glyco_hydro_3_N_sf"/>
</dbReference>
<dbReference type="PANTHER" id="PTHR42715">
    <property type="entry name" value="BETA-GLUCOSIDASE"/>
    <property type="match status" value="1"/>
</dbReference>
<sequence>MAFGKLRWAVLLLPYFLPLGYSSANAVETRSWDESYALAHKVVSQMTVDEKVGVLTGVTFAKSKCNGDTHPVPRLGIPALCFKDGPAGVQPSKGVTGFPAGINAASTFSRTLMRKRGEAIGRELKGKGVKDVKGILISTWYGPSIDIMRNPKGGRGWEAFGPDPYLNSEGGYETIMGVQGVGVQACAKHLAANNQEHNRYNLSVTLDDRAMWEIYGYPYIRSIKEADLSSVMCSFNRINGTFTCSHPKLLAEDGFLRSNGFKGFVVSDYGATHGTAAEIANTGMEMEQPGEFDPLVNGGGVFTGGGLKNSVLNGTVSNERLDEMAVRVLAPWYRLRQDVDYPPIDLAANVRSDGHTALAKKIASASAVLLKNAPRNSNSSSLTPGRRPGLPILKSEIKEMAVIGEDAKHPDLSLCNELVECTNGTLAVGWGSGGNSLEFLVAPADAIKSYVGDSAAIATSLSNDAAAGAAAAANKDVAFVFVNARSGEWIQNIVHDQGGDRNDLELFYEGRQLIERVAAVCNNTIVVVHSVGPVFMPWSTHPNITAIIYAGVPGEQSGPSIVDVLYGDYNPSGRLPFSIADTEEAYGTQIVYDRTTGPLTLNYTEGLFLDYRYMEEHSISPRFEYGFGLSYTTFSYDSLDIRSNGSSKSVTFSIRNTGGVDGTEIPQLYLGFPEGSGEPKKVLRGFSDVAVKADESKTVTMTLTELDMSIWDVTTQRWAVPSGEFKVYIGASVKDIRLTGSF</sequence>
<dbReference type="GO" id="GO:0030245">
    <property type="term" value="P:cellulose catabolic process"/>
    <property type="evidence" value="ECO:0007669"/>
    <property type="project" value="UniProtKB-KW"/>
</dbReference>
<dbReference type="PANTHER" id="PTHR42715:SF2">
    <property type="entry name" value="BETA-GLUCOSIDASE F-RELATED"/>
    <property type="match status" value="1"/>
</dbReference>
<keyword evidence="10" id="KW-0624">Polysaccharide degradation</keyword>
<evidence type="ECO:0000256" key="3">
    <source>
        <dbReference type="ARBA" id="ARBA00005336"/>
    </source>
</evidence>
<keyword evidence="5 13" id="KW-0378">Hydrolase</keyword>
<evidence type="ECO:0000256" key="7">
    <source>
        <dbReference type="ARBA" id="ARBA00023180"/>
    </source>
</evidence>
<dbReference type="Pfam" id="PF00933">
    <property type="entry name" value="Glyco_hydro_3"/>
    <property type="match status" value="1"/>
</dbReference>
<feature type="signal peptide" evidence="11">
    <location>
        <begin position="1"/>
        <end position="26"/>
    </location>
</feature>
<keyword evidence="8" id="KW-0119">Carbohydrate metabolism</keyword>
<comment type="similarity">
    <text evidence="3">Belongs to the glycosyl hydrolase 3 family.</text>
</comment>
<evidence type="ECO:0000256" key="5">
    <source>
        <dbReference type="ARBA" id="ARBA00022801"/>
    </source>
</evidence>
<name>A0A9P5ZVL9_PLEER</name>
<organism evidence="13 14">
    <name type="scientific">Pleurotus eryngii</name>
    <name type="common">Boletus of the steppes</name>
    <dbReference type="NCBI Taxonomy" id="5323"/>
    <lineage>
        <taxon>Eukaryota</taxon>
        <taxon>Fungi</taxon>
        <taxon>Dikarya</taxon>
        <taxon>Basidiomycota</taxon>
        <taxon>Agaricomycotina</taxon>
        <taxon>Agaricomycetes</taxon>
        <taxon>Agaricomycetidae</taxon>
        <taxon>Agaricales</taxon>
        <taxon>Pleurotineae</taxon>
        <taxon>Pleurotaceae</taxon>
        <taxon>Pleurotus</taxon>
    </lineage>
</organism>
<keyword evidence="9" id="KW-0326">Glycosidase</keyword>
<dbReference type="InterPro" id="IPR002772">
    <property type="entry name" value="Glyco_hydro_3_C"/>
</dbReference>